<protein>
    <submittedName>
        <fullName evidence="2">Uncharacterized protein</fullName>
    </submittedName>
</protein>
<comment type="caution">
    <text evidence="2">The sequence shown here is derived from an EMBL/GenBank/DDBJ whole genome shotgun (WGS) entry which is preliminary data.</text>
</comment>
<dbReference type="EMBL" id="BAAANE010000005">
    <property type="protein sequence ID" value="GAA1641198.1"/>
    <property type="molecule type" value="Genomic_DNA"/>
</dbReference>
<evidence type="ECO:0000256" key="1">
    <source>
        <dbReference type="SAM" id="MobiDB-lite"/>
    </source>
</evidence>
<reference evidence="3" key="1">
    <citation type="journal article" date="2019" name="Int. J. Syst. Evol. Microbiol.">
        <title>The Global Catalogue of Microorganisms (GCM) 10K type strain sequencing project: providing services to taxonomists for standard genome sequencing and annotation.</title>
        <authorList>
            <consortium name="The Broad Institute Genomics Platform"/>
            <consortium name="The Broad Institute Genome Sequencing Center for Infectious Disease"/>
            <person name="Wu L."/>
            <person name="Ma J."/>
        </authorList>
    </citation>
    <scope>NUCLEOTIDE SEQUENCE [LARGE SCALE GENOMIC DNA]</scope>
    <source>
        <strain evidence="3">JCM 14306</strain>
    </source>
</reference>
<evidence type="ECO:0000313" key="3">
    <source>
        <dbReference type="Proteomes" id="UP001501319"/>
    </source>
</evidence>
<sequence length="67" mass="6973">MLDDLIITEDVGLLVRDIDVIAASKPNPQHDARHPGSLGPTPTGRHPPTQPRSLNAVSAGVSTIQGA</sequence>
<keyword evidence="3" id="KW-1185">Reference proteome</keyword>
<feature type="region of interest" description="Disordered" evidence="1">
    <location>
        <begin position="23"/>
        <end position="67"/>
    </location>
</feature>
<organism evidence="2 3">
    <name type="scientific">Kribbella alba</name>
    <dbReference type="NCBI Taxonomy" id="190197"/>
    <lineage>
        <taxon>Bacteria</taxon>
        <taxon>Bacillati</taxon>
        <taxon>Actinomycetota</taxon>
        <taxon>Actinomycetes</taxon>
        <taxon>Propionibacteriales</taxon>
        <taxon>Kribbellaceae</taxon>
        <taxon>Kribbella</taxon>
    </lineage>
</organism>
<gene>
    <name evidence="2" type="ORF">GCM10009744_33930</name>
</gene>
<proteinExistence type="predicted"/>
<evidence type="ECO:0000313" key="2">
    <source>
        <dbReference type="EMBL" id="GAA1641198.1"/>
    </source>
</evidence>
<dbReference type="Proteomes" id="UP001501319">
    <property type="component" value="Unassembled WGS sequence"/>
</dbReference>
<feature type="compositionally biased region" description="Polar residues" evidence="1">
    <location>
        <begin position="51"/>
        <end position="67"/>
    </location>
</feature>
<accession>A0ABP4R8M0</accession>
<name>A0ABP4R8M0_9ACTN</name>